<feature type="transmembrane region" description="Helical" evidence="1">
    <location>
        <begin position="7"/>
        <end position="29"/>
    </location>
</feature>
<feature type="transmembrane region" description="Helical" evidence="1">
    <location>
        <begin position="35"/>
        <end position="60"/>
    </location>
</feature>
<keyword evidence="1" id="KW-0812">Transmembrane</keyword>
<reference evidence="2" key="1">
    <citation type="journal article" date="2015" name="Nature">
        <title>Complex archaea that bridge the gap between prokaryotes and eukaryotes.</title>
        <authorList>
            <person name="Spang A."/>
            <person name="Saw J.H."/>
            <person name="Jorgensen S.L."/>
            <person name="Zaremba-Niedzwiedzka K."/>
            <person name="Martijn J."/>
            <person name="Lind A.E."/>
            <person name="van Eijk R."/>
            <person name="Schleper C."/>
            <person name="Guy L."/>
            <person name="Ettema T.J."/>
        </authorList>
    </citation>
    <scope>NUCLEOTIDE SEQUENCE</scope>
</reference>
<gene>
    <name evidence="2" type="ORF">LCGC14_1865780</name>
</gene>
<accession>A0A0F9IKN3</accession>
<dbReference type="AlphaFoldDB" id="A0A0F9IKN3"/>
<protein>
    <submittedName>
        <fullName evidence="2">Uncharacterized protein</fullName>
    </submittedName>
</protein>
<evidence type="ECO:0000313" key="2">
    <source>
        <dbReference type="EMBL" id="KKL94325.1"/>
    </source>
</evidence>
<proteinExistence type="predicted"/>
<keyword evidence="1" id="KW-1133">Transmembrane helix</keyword>
<sequence>MKTMNKILQSLIFTVLFFGGPTLMGWLVFDGFLYPIYWLIGFGLFCVFTVITAVFLYGLIEGWK</sequence>
<keyword evidence="1" id="KW-0472">Membrane</keyword>
<dbReference type="EMBL" id="LAZR01018954">
    <property type="protein sequence ID" value="KKL94325.1"/>
    <property type="molecule type" value="Genomic_DNA"/>
</dbReference>
<evidence type="ECO:0000256" key="1">
    <source>
        <dbReference type="SAM" id="Phobius"/>
    </source>
</evidence>
<organism evidence="2">
    <name type="scientific">marine sediment metagenome</name>
    <dbReference type="NCBI Taxonomy" id="412755"/>
    <lineage>
        <taxon>unclassified sequences</taxon>
        <taxon>metagenomes</taxon>
        <taxon>ecological metagenomes</taxon>
    </lineage>
</organism>
<name>A0A0F9IKN3_9ZZZZ</name>
<comment type="caution">
    <text evidence="2">The sequence shown here is derived from an EMBL/GenBank/DDBJ whole genome shotgun (WGS) entry which is preliminary data.</text>
</comment>